<accession>A0A2P2IL55</accession>
<organism evidence="1">
    <name type="scientific">Rhizophora mucronata</name>
    <name type="common">Asiatic mangrove</name>
    <dbReference type="NCBI Taxonomy" id="61149"/>
    <lineage>
        <taxon>Eukaryota</taxon>
        <taxon>Viridiplantae</taxon>
        <taxon>Streptophyta</taxon>
        <taxon>Embryophyta</taxon>
        <taxon>Tracheophyta</taxon>
        <taxon>Spermatophyta</taxon>
        <taxon>Magnoliopsida</taxon>
        <taxon>eudicotyledons</taxon>
        <taxon>Gunneridae</taxon>
        <taxon>Pentapetalae</taxon>
        <taxon>rosids</taxon>
        <taxon>fabids</taxon>
        <taxon>Malpighiales</taxon>
        <taxon>Rhizophoraceae</taxon>
        <taxon>Rhizophora</taxon>
    </lineage>
</organism>
<proteinExistence type="predicted"/>
<sequence>MLTKSREIRDSNRVTTIDMCIYYFKKAYSSCLDF</sequence>
<dbReference type="AlphaFoldDB" id="A0A2P2IL55"/>
<evidence type="ECO:0000313" key="1">
    <source>
        <dbReference type="EMBL" id="MBW81980.1"/>
    </source>
</evidence>
<name>A0A2P2IL55_RHIMU</name>
<dbReference type="EMBL" id="GGEC01001497">
    <property type="protein sequence ID" value="MBW81980.1"/>
    <property type="molecule type" value="Transcribed_RNA"/>
</dbReference>
<protein>
    <submittedName>
        <fullName evidence="1">Uncharacterized protein</fullName>
    </submittedName>
</protein>
<reference evidence="1" key="1">
    <citation type="submission" date="2018-02" db="EMBL/GenBank/DDBJ databases">
        <title>Rhizophora mucronata_Transcriptome.</title>
        <authorList>
            <person name="Meera S.P."/>
            <person name="Sreeshan A."/>
            <person name="Augustine A."/>
        </authorList>
    </citation>
    <scope>NUCLEOTIDE SEQUENCE</scope>
    <source>
        <tissue evidence="1">Leaf</tissue>
    </source>
</reference>